<name>A0A6A5W6R3_9PLEO</name>
<accession>A0A6A5W6R3</accession>
<protein>
    <submittedName>
        <fullName evidence="1">Glycoside hydrolase family 71 protein</fullName>
    </submittedName>
</protein>
<reference evidence="1" key="1">
    <citation type="journal article" date="2020" name="Stud. Mycol.">
        <title>101 Dothideomycetes genomes: a test case for predicting lifestyles and emergence of pathogens.</title>
        <authorList>
            <person name="Haridas S."/>
            <person name="Albert R."/>
            <person name="Binder M."/>
            <person name="Bloem J."/>
            <person name="Labutti K."/>
            <person name="Salamov A."/>
            <person name="Andreopoulos B."/>
            <person name="Baker S."/>
            <person name="Barry K."/>
            <person name="Bills G."/>
            <person name="Bluhm B."/>
            <person name="Cannon C."/>
            <person name="Castanera R."/>
            <person name="Culley D."/>
            <person name="Daum C."/>
            <person name="Ezra D."/>
            <person name="Gonzalez J."/>
            <person name="Henrissat B."/>
            <person name="Kuo A."/>
            <person name="Liang C."/>
            <person name="Lipzen A."/>
            <person name="Lutzoni F."/>
            <person name="Magnuson J."/>
            <person name="Mondo S."/>
            <person name="Nolan M."/>
            <person name="Ohm R."/>
            <person name="Pangilinan J."/>
            <person name="Park H.-J."/>
            <person name="Ramirez L."/>
            <person name="Alfaro M."/>
            <person name="Sun H."/>
            <person name="Tritt A."/>
            <person name="Yoshinaga Y."/>
            <person name="Zwiers L.-H."/>
            <person name="Turgeon B."/>
            <person name="Goodwin S."/>
            <person name="Spatafora J."/>
            <person name="Crous P."/>
            <person name="Grigoriev I."/>
        </authorList>
    </citation>
    <scope>NUCLEOTIDE SEQUENCE</scope>
    <source>
        <strain evidence="1">CBS 123094</strain>
    </source>
</reference>
<dbReference type="OrthoDB" id="3257981at2759"/>
<dbReference type="GO" id="GO:0051118">
    <property type="term" value="F:glucan endo-1,3-alpha-glucosidase activity"/>
    <property type="evidence" value="ECO:0007669"/>
    <property type="project" value="InterPro"/>
</dbReference>
<gene>
    <name evidence="1" type="ORF">P154DRAFT_527836</name>
</gene>
<dbReference type="EMBL" id="ML977712">
    <property type="protein sequence ID" value="KAF1993326.1"/>
    <property type="molecule type" value="Genomic_DNA"/>
</dbReference>
<dbReference type="Pfam" id="PF03659">
    <property type="entry name" value="Glyco_hydro_71"/>
    <property type="match status" value="1"/>
</dbReference>
<evidence type="ECO:0000313" key="2">
    <source>
        <dbReference type="Proteomes" id="UP000799779"/>
    </source>
</evidence>
<dbReference type="Gene3D" id="3.20.20.80">
    <property type="entry name" value="Glycosidases"/>
    <property type="match status" value="1"/>
</dbReference>
<dbReference type="Proteomes" id="UP000799779">
    <property type="component" value="Unassembled WGS sequence"/>
</dbReference>
<keyword evidence="2" id="KW-1185">Reference proteome</keyword>
<organism evidence="1 2">
    <name type="scientific">Amniculicola lignicola CBS 123094</name>
    <dbReference type="NCBI Taxonomy" id="1392246"/>
    <lineage>
        <taxon>Eukaryota</taxon>
        <taxon>Fungi</taxon>
        <taxon>Dikarya</taxon>
        <taxon>Ascomycota</taxon>
        <taxon>Pezizomycotina</taxon>
        <taxon>Dothideomycetes</taxon>
        <taxon>Pleosporomycetidae</taxon>
        <taxon>Pleosporales</taxon>
        <taxon>Amniculicolaceae</taxon>
        <taxon>Amniculicola</taxon>
    </lineage>
</organism>
<sequence>MIGEITDEHTRQDIVNAKGLGLDAFALNFDQFAYWSEGTVDRLFNNADALGFGLFFSFDHAAGHLSAPSQYQDYLKKYITRPSYFKYNGRPLVSTFGGESISDADWAAFKSYVGNPLLIPGFYQIATASTVFNGRSNLDGVFSWNSWAYQSQGKVVVPTIDDQAYLTAAHNSGKLFMMGMSPLQFKHYPGISWYRRGEDNLEYRFGQVLAMQPDMLQLQTWNDRGESHYMGNLWPEPATGDASLGWTDGYDHKGYWQILSPFIQAWKRGDTTTANMVPNNGKPIQGTFWHHTLLTTADCSADSVGKPSDIALAEDVVSGVILVAKGRTNLVAVVNVGTKELGKRNLVEGFNKFKFVGLTTGNVHVDVWDGSTFVGSGYGNIAVTNSASMCNYNFQVVAIPS</sequence>
<proteinExistence type="predicted"/>
<dbReference type="InterPro" id="IPR005197">
    <property type="entry name" value="Glyco_hydro_71"/>
</dbReference>
<dbReference type="AlphaFoldDB" id="A0A6A5W6R3"/>
<evidence type="ECO:0000313" key="1">
    <source>
        <dbReference type="EMBL" id="KAF1993326.1"/>
    </source>
</evidence>
<keyword evidence="1" id="KW-0378">Hydrolase</keyword>
<dbReference type="CDD" id="cd11577">
    <property type="entry name" value="GH71"/>
    <property type="match status" value="1"/>
</dbReference>